<evidence type="ECO:0000313" key="1">
    <source>
        <dbReference type="EMBL" id="KAF9495011.1"/>
    </source>
</evidence>
<proteinExistence type="predicted"/>
<gene>
    <name evidence="1" type="ORF">BDN71DRAFT_1590039</name>
</gene>
<organism evidence="1 2">
    <name type="scientific">Pleurotus eryngii</name>
    <name type="common">Boletus of the steppes</name>
    <dbReference type="NCBI Taxonomy" id="5323"/>
    <lineage>
        <taxon>Eukaryota</taxon>
        <taxon>Fungi</taxon>
        <taxon>Dikarya</taxon>
        <taxon>Basidiomycota</taxon>
        <taxon>Agaricomycotina</taxon>
        <taxon>Agaricomycetes</taxon>
        <taxon>Agaricomycetidae</taxon>
        <taxon>Agaricales</taxon>
        <taxon>Pleurotineae</taxon>
        <taxon>Pleurotaceae</taxon>
        <taxon>Pleurotus</taxon>
    </lineage>
</organism>
<keyword evidence="2" id="KW-1185">Reference proteome</keyword>
<dbReference type="AlphaFoldDB" id="A0A9P5ZWN4"/>
<reference evidence="1" key="1">
    <citation type="submission" date="2020-11" db="EMBL/GenBank/DDBJ databases">
        <authorList>
            <consortium name="DOE Joint Genome Institute"/>
            <person name="Ahrendt S."/>
            <person name="Riley R."/>
            <person name="Andreopoulos W."/>
            <person name="Labutti K."/>
            <person name="Pangilinan J."/>
            <person name="Ruiz-Duenas F.J."/>
            <person name="Barrasa J.M."/>
            <person name="Sanchez-Garcia M."/>
            <person name="Camarero S."/>
            <person name="Miyauchi S."/>
            <person name="Serrano A."/>
            <person name="Linde D."/>
            <person name="Babiker R."/>
            <person name="Drula E."/>
            <person name="Ayuso-Fernandez I."/>
            <person name="Pacheco R."/>
            <person name="Padilla G."/>
            <person name="Ferreira P."/>
            <person name="Barriuso J."/>
            <person name="Kellner H."/>
            <person name="Castanera R."/>
            <person name="Alfaro M."/>
            <person name="Ramirez L."/>
            <person name="Pisabarro A.G."/>
            <person name="Kuo A."/>
            <person name="Tritt A."/>
            <person name="Lipzen A."/>
            <person name="He G."/>
            <person name="Yan M."/>
            <person name="Ng V."/>
            <person name="Cullen D."/>
            <person name="Martin F."/>
            <person name="Rosso M.-N."/>
            <person name="Henrissat B."/>
            <person name="Hibbett D."/>
            <person name="Martinez A.T."/>
            <person name="Grigoriev I.V."/>
        </authorList>
    </citation>
    <scope>NUCLEOTIDE SEQUENCE</scope>
    <source>
        <strain evidence="1">ATCC 90797</strain>
    </source>
</reference>
<dbReference type="SUPFAM" id="SSF52047">
    <property type="entry name" value="RNI-like"/>
    <property type="match status" value="1"/>
</dbReference>
<protein>
    <submittedName>
        <fullName evidence="1">Uncharacterized protein</fullName>
    </submittedName>
</protein>
<dbReference type="EMBL" id="MU154566">
    <property type="protein sequence ID" value="KAF9495011.1"/>
    <property type="molecule type" value="Genomic_DNA"/>
</dbReference>
<sequence>MLSLLPDAVLKMVTFLEPKPPSEKKDGCTNIDAEGISNLILDAADGMTNVEKLEFYSTPTSELDFELEFLRILCSRLQHLQTLTFWAGTDKLHLVLPVLQFCNLKEVTLHIQAHGAGGTAPSADACLRMRQFLRYFAPTLESLTVSTFDAKSSNKCRRRFTKTATVMSRLQKFNIFLMINDIQAFQSINTNYPAPTELTLATCTPATIASHAYLQLPELRSLTLWFRHMNTTQGLWNGSSSFTKLETLHLVNGCELCPDEVAQLCRFFKKANIIDLMLCVYILDRDLIDALALSFAFLSTLILTAQHVGRVDIISTPDVGLASFEMEMQDRSYPKWNLYWVNVALLVSDWNNYTARMEARMVTSIVTRCIPSMNKRGGDEEELL</sequence>
<name>A0A9P5ZWN4_PLEER</name>
<comment type="caution">
    <text evidence="1">The sequence shown here is derived from an EMBL/GenBank/DDBJ whole genome shotgun (WGS) entry which is preliminary data.</text>
</comment>
<evidence type="ECO:0000313" key="2">
    <source>
        <dbReference type="Proteomes" id="UP000807025"/>
    </source>
</evidence>
<accession>A0A9P5ZWN4</accession>
<dbReference type="InterPro" id="IPR032675">
    <property type="entry name" value="LRR_dom_sf"/>
</dbReference>
<dbReference type="Proteomes" id="UP000807025">
    <property type="component" value="Unassembled WGS sequence"/>
</dbReference>
<dbReference type="OrthoDB" id="2968423at2759"/>
<dbReference type="Gene3D" id="3.80.10.10">
    <property type="entry name" value="Ribonuclease Inhibitor"/>
    <property type="match status" value="1"/>
</dbReference>